<evidence type="ECO:0000256" key="3">
    <source>
        <dbReference type="ARBA" id="ARBA00022723"/>
    </source>
</evidence>
<evidence type="ECO:0000256" key="4">
    <source>
        <dbReference type="ARBA" id="ARBA00022801"/>
    </source>
</evidence>
<name>A0ABM0JN09_APLCA</name>
<organism evidence="9 10">
    <name type="scientific">Aplysia californica</name>
    <name type="common">California sea hare</name>
    <dbReference type="NCBI Taxonomy" id="6500"/>
    <lineage>
        <taxon>Eukaryota</taxon>
        <taxon>Metazoa</taxon>
        <taxon>Spiralia</taxon>
        <taxon>Lophotrochozoa</taxon>
        <taxon>Mollusca</taxon>
        <taxon>Gastropoda</taxon>
        <taxon>Heterobranchia</taxon>
        <taxon>Euthyneura</taxon>
        <taxon>Tectipleura</taxon>
        <taxon>Aplysiida</taxon>
        <taxon>Aplysioidea</taxon>
        <taxon>Aplysiidae</taxon>
        <taxon>Aplysia</taxon>
    </lineage>
</organism>
<evidence type="ECO:0000313" key="11">
    <source>
        <dbReference type="RefSeq" id="XP_005097513.1"/>
    </source>
</evidence>
<dbReference type="RefSeq" id="XP_005097513.1">
    <property type="nucleotide sequence ID" value="XM_005097456.3"/>
</dbReference>
<accession>A0ABM0JN09</accession>
<evidence type="ECO:0000259" key="8">
    <source>
        <dbReference type="Pfam" id="PF00962"/>
    </source>
</evidence>
<dbReference type="Gene3D" id="3.20.20.140">
    <property type="entry name" value="Metal-dependent hydrolases"/>
    <property type="match status" value="1"/>
</dbReference>
<dbReference type="PANTHER" id="PTHR11409">
    <property type="entry name" value="ADENOSINE DEAMINASE"/>
    <property type="match status" value="1"/>
</dbReference>
<feature type="domain" description="Adenosine deaminase" evidence="8">
    <location>
        <begin position="19"/>
        <end position="348"/>
    </location>
</feature>
<comment type="cofactor">
    <cofactor evidence="1">
        <name>Zn(2+)</name>
        <dbReference type="ChEBI" id="CHEBI:29105"/>
    </cofactor>
</comment>
<evidence type="ECO:0000256" key="6">
    <source>
        <dbReference type="ARBA" id="ARBA00023080"/>
    </source>
</evidence>
<protein>
    <submittedName>
        <fullName evidence="10 11">Adenosine deaminase-like protein isoform X1</fullName>
    </submittedName>
</protein>
<dbReference type="SUPFAM" id="SSF51556">
    <property type="entry name" value="Metallo-dependent hydrolases"/>
    <property type="match status" value="1"/>
</dbReference>
<evidence type="ECO:0000256" key="2">
    <source>
        <dbReference type="ARBA" id="ARBA00006676"/>
    </source>
</evidence>
<evidence type="ECO:0000313" key="10">
    <source>
        <dbReference type="RefSeq" id="XP_005097512.1"/>
    </source>
</evidence>
<proteinExistence type="inferred from homology"/>
<evidence type="ECO:0000256" key="7">
    <source>
        <dbReference type="ARBA" id="ARBA00048787"/>
    </source>
</evidence>
<dbReference type="Pfam" id="PF00962">
    <property type="entry name" value="A_deaminase"/>
    <property type="match status" value="1"/>
</dbReference>
<dbReference type="RefSeq" id="XP_005097512.1">
    <property type="nucleotide sequence ID" value="XM_005097455.3"/>
</dbReference>
<dbReference type="InterPro" id="IPR032466">
    <property type="entry name" value="Metal_Hydrolase"/>
</dbReference>
<keyword evidence="9" id="KW-1185">Reference proteome</keyword>
<keyword evidence="6" id="KW-0546">Nucleotide metabolism</keyword>
<keyword evidence="3" id="KW-0479">Metal-binding</keyword>
<dbReference type="PANTHER" id="PTHR11409:SF42">
    <property type="entry name" value="ADENOSINE DEAMINASE-LIKE PROTEIN"/>
    <property type="match status" value="1"/>
</dbReference>
<comment type="catalytic activity">
    <reaction evidence="7">
        <text>N(6)-methyl-AMP + H2O + H(+) = IMP + methylamine</text>
        <dbReference type="Rhea" id="RHEA:16001"/>
        <dbReference type="ChEBI" id="CHEBI:15377"/>
        <dbReference type="ChEBI" id="CHEBI:15378"/>
        <dbReference type="ChEBI" id="CHEBI:58053"/>
        <dbReference type="ChEBI" id="CHEBI:59338"/>
        <dbReference type="ChEBI" id="CHEBI:144842"/>
    </reaction>
    <physiologicalReaction direction="left-to-right" evidence="7">
        <dbReference type="Rhea" id="RHEA:16002"/>
    </physiologicalReaction>
</comment>
<evidence type="ECO:0000256" key="5">
    <source>
        <dbReference type="ARBA" id="ARBA00022833"/>
    </source>
</evidence>
<reference evidence="10 11" key="1">
    <citation type="submission" date="2025-05" db="UniProtKB">
        <authorList>
            <consortium name="RefSeq"/>
        </authorList>
    </citation>
    <scope>IDENTIFICATION</scope>
</reference>
<sequence length="357" mass="40418">MMDESEVSLSLLEFCHQLPKVELHAHLNTSYSVDSLHELIALGGQTGDHSIEELHISSHKEIDGSFLLFSKIQQLVRTEEAVYTLTHRVITEFAQDNVKYLELRSTPKEIPETGMTRELYIRTMLRAVKDCEREGLDIVVRLLVSIDRRHGVKVGELTVDLAEKLMKESGGLVIGLDLSGDPRVGNAADFIPILLDAHSRGLKLAVHLAELPLYEETKKVLRSCAAKCDLRVGHGTYLHRYDQGMGHDEMEDLVIKEKVPIEACITSNLLTMTVDNLEQHHFKYWLDKSHPVVLCTDGKGVYGSKLTEEYFKAAEAFALGKDRLKQYVVSTIDYIFDNEQMKEQLRTQFRAAVNTLQ</sequence>
<comment type="similarity">
    <text evidence="2">Belongs to the metallo-dependent hydrolases superfamily. Adenosine and AMP deaminases family.</text>
</comment>
<dbReference type="GeneID" id="101850330"/>
<dbReference type="InterPro" id="IPR006330">
    <property type="entry name" value="Ado/ade_deaminase"/>
</dbReference>
<keyword evidence="5" id="KW-0862">Zinc</keyword>
<evidence type="ECO:0000256" key="1">
    <source>
        <dbReference type="ARBA" id="ARBA00001947"/>
    </source>
</evidence>
<dbReference type="InterPro" id="IPR001365">
    <property type="entry name" value="A_deaminase_dom"/>
</dbReference>
<keyword evidence="4" id="KW-0378">Hydrolase</keyword>
<gene>
    <name evidence="10 11" type="primary">LOC101850330</name>
</gene>
<evidence type="ECO:0000313" key="9">
    <source>
        <dbReference type="Proteomes" id="UP000694888"/>
    </source>
</evidence>
<dbReference type="Proteomes" id="UP000694888">
    <property type="component" value="Unplaced"/>
</dbReference>